<organism evidence="6 7">
    <name type="scientific">Sipha flava</name>
    <name type="common">yellow sugarcane aphid</name>
    <dbReference type="NCBI Taxonomy" id="143950"/>
    <lineage>
        <taxon>Eukaryota</taxon>
        <taxon>Metazoa</taxon>
        <taxon>Ecdysozoa</taxon>
        <taxon>Arthropoda</taxon>
        <taxon>Hexapoda</taxon>
        <taxon>Insecta</taxon>
        <taxon>Pterygota</taxon>
        <taxon>Neoptera</taxon>
        <taxon>Paraneoptera</taxon>
        <taxon>Hemiptera</taxon>
        <taxon>Sternorrhyncha</taxon>
        <taxon>Aphidomorpha</taxon>
        <taxon>Aphidoidea</taxon>
        <taxon>Aphididae</taxon>
        <taxon>Sipha</taxon>
    </lineage>
</organism>
<evidence type="ECO:0000313" key="6">
    <source>
        <dbReference type="Proteomes" id="UP000694846"/>
    </source>
</evidence>
<dbReference type="InterPro" id="IPR038294">
    <property type="entry name" value="SLBP_RNA_bind_sf"/>
</dbReference>
<keyword evidence="2" id="KW-0694">RNA-binding</keyword>
<sequence length="340" mass="38805">MTDVNRDVKSTITDIAGKNWADLCDSSQSSQLDSDSPLKNNEICAKDNEEDELYDLVFQPVKKEIVKGAPHDDLSLTSFMNNVHMVTPIKQENDQHPSNVIIDEDTISSPFIKKEETEDTPELKLKIKQVKNEIEKLQKDTKDILHAKRRLTSESESTVSDLKTPERVNKFNKKSTNHKNIHDTDQSPKIKLERETDPLIIARRQKQIDFGKNTIGYELYLENVPKHKRTKQHPKTPPKNLKFTRRAWDGLVKNWRVKLHCWDPDNKCNDDDTLTTGSSSNLCSLGSMTSLDSNSQASDSRSSTPPHINSSSEHSAQVKREKLEVSSPDPVKFKKNKTEY</sequence>
<name>A0A8B8FW30_9HEMI</name>
<evidence type="ECO:0000313" key="7">
    <source>
        <dbReference type="RefSeq" id="XP_025415184.1"/>
    </source>
</evidence>
<evidence type="ECO:0000256" key="4">
    <source>
        <dbReference type="SAM" id="MobiDB-lite"/>
    </source>
</evidence>
<evidence type="ECO:0000256" key="3">
    <source>
        <dbReference type="SAM" id="Coils"/>
    </source>
</evidence>
<evidence type="ECO:0000259" key="5">
    <source>
        <dbReference type="Pfam" id="PF15247"/>
    </source>
</evidence>
<proteinExistence type="inferred from homology"/>
<feature type="region of interest" description="Disordered" evidence="4">
    <location>
        <begin position="290"/>
        <end position="340"/>
    </location>
</feature>
<dbReference type="GO" id="GO:0071204">
    <property type="term" value="C:histone pre-mRNA 3'end processing complex"/>
    <property type="evidence" value="ECO:0007669"/>
    <property type="project" value="TreeGrafter"/>
</dbReference>
<evidence type="ECO:0000256" key="1">
    <source>
        <dbReference type="ARBA" id="ARBA00006151"/>
    </source>
</evidence>
<feature type="coiled-coil region" evidence="3">
    <location>
        <begin position="120"/>
        <end position="147"/>
    </location>
</feature>
<dbReference type="GO" id="GO:0007076">
    <property type="term" value="P:mitotic chromosome condensation"/>
    <property type="evidence" value="ECO:0007669"/>
    <property type="project" value="UniProtKB-ARBA"/>
</dbReference>
<dbReference type="OrthoDB" id="265795at2759"/>
<dbReference type="InterPro" id="IPR026502">
    <property type="entry name" value="SLBP1/SLBP2"/>
</dbReference>
<dbReference type="GO" id="GO:0006398">
    <property type="term" value="P:mRNA 3'-end processing by stem-loop binding and cleavage"/>
    <property type="evidence" value="ECO:0007669"/>
    <property type="project" value="TreeGrafter"/>
</dbReference>
<dbReference type="FunFam" id="1.10.8.1120:FF:000001">
    <property type="entry name" value="Histone RNA hairpin-binding protein-like"/>
    <property type="match status" value="1"/>
</dbReference>
<gene>
    <name evidence="7" type="primary">LOC112686909</name>
</gene>
<evidence type="ECO:0000256" key="2">
    <source>
        <dbReference type="ARBA" id="ARBA00022884"/>
    </source>
</evidence>
<dbReference type="GeneID" id="112686909"/>
<dbReference type="GO" id="GO:0051028">
    <property type="term" value="P:mRNA transport"/>
    <property type="evidence" value="ECO:0007669"/>
    <property type="project" value="TreeGrafter"/>
</dbReference>
<dbReference type="PANTHER" id="PTHR17408">
    <property type="entry name" value="HISTONE RNA HAIRPIN-BINDING PROTEIN"/>
    <property type="match status" value="1"/>
</dbReference>
<dbReference type="PANTHER" id="PTHR17408:SF0">
    <property type="entry name" value="HISTONE RNA HAIRPIN-BINDING PROTEIN"/>
    <property type="match status" value="1"/>
</dbReference>
<dbReference type="InterPro" id="IPR029344">
    <property type="entry name" value="SLBP_RNA_bind"/>
</dbReference>
<feature type="domain" description="Histone RNA hairpin-binding protein RNA-binding" evidence="5">
    <location>
        <begin position="197"/>
        <end position="264"/>
    </location>
</feature>
<feature type="compositionally biased region" description="Low complexity" evidence="4">
    <location>
        <begin position="290"/>
        <end position="303"/>
    </location>
</feature>
<dbReference type="GO" id="GO:0005737">
    <property type="term" value="C:cytoplasm"/>
    <property type="evidence" value="ECO:0007669"/>
    <property type="project" value="TreeGrafter"/>
</dbReference>
<reference evidence="7" key="1">
    <citation type="submission" date="2025-08" db="UniProtKB">
        <authorList>
            <consortium name="RefSeq"/>
        </authorList>
    </citation>
    <scope>IDENTIFICATION</scope>
    <source>
        <tissue evidence="7">Whole body</tissue>
    </source>
</reference>
<comment type="similarity">
    <text evidence="1">Belongs to the SLBP family.</text>
</comment>
<dbReference type="Pfam" id="PF15247">
    <property type="entry name" value="SLBP_RNA_bind"/>
    <property type="match status" value="1"/>
</dbReference>
<accession>A0A8B8FW30</accession>
<dbReference type="AlphaFoldDB" id="A0A8B8FW30"/>
<dbReference type="GO" id="GO:0003729">
    <property type="term" value="F:mRNA binding"/>
    <property type="evidence" value="ECO:0007669"/>
    <property type="project" value="InterPro"/>
</dbReference>
<dbReference type="Gene3D" id="1.10.8.1120">
    <property type="entry name" value="Histone RNA hairpin-binding protein RNA-binding domain"/>
    <property type="match status" value="1"/>
</dbReference>
<dbReference type="RefSeq" id="XP_025415184.1">
    <property type="nucleotide sequence ID" value="XM_025559399.1"/>
</dbReference>
<dbReference type="CTD" id="7884"/>
<dbReference type="Proteomes" id="UP000694846">
    <property type="component" value="Unplaced"/>
</dbReference>
<keyword evidence="3" id="KW-0175">Coiled coil</keyword>
<keyword evidence="6" id="KW-1185">Reference proteome</keyword>
<dbReference type="GO" id="GO:0071207">
    <property type="term" value="F:histone pre-mRNA stem-loop binding"/>
    <property type="evidence" value="ECO:0007669"/>
    <property type="project" value="TreeGrafter"/>
</dbReference>
<protein>
    <submittedName>
        <fullName evidence="7">Uncharacterized protein LOC112686909</fullName>
    </submittedName>
</protein>
<feature type="compositionally biased region" description="Polar residues" evidence="4">
    <location>
        <begin position="304"/>
        <end position="315"/>
    </location>
</feature>